<evidence type="ECO:0000256" key="1">
    <source>
        <dbReference type="SAM" id="Phobius"/>
    </source>
</evidence>
<dbReference type="Pfam" id="PF08570">
    <property type="entry name" value="DUF1761"/>
    <property type="match status" value="1"/>
</dbReference>
<proteinExistence type="predicted"/>
<keyword evidence="1" id="KW-1133">Transmembrane helix</keyword>
<accession>A0A2U2JBD0</accession>
<dbReference type="EMBL" id="QFFG01000002">
    <property type="protein sequence ID" value="PWG05643.1"/>
    <property type="molecule type" value="Genomic_DNA"/>
</dbReference>
<feature type="transmembrane region" description="Helical" evidence="1">
    <location>
        <begin position="143"/>
        <end position="162"/>
    </location>
</feature>
<dbReference type="InterPro" id="IPR013879">
    <property type="entry name" value="DUF1761"/>
</dbReference>
<keyword evidence="3" id="KW-1185">Reference proteome</keyword>
<evidence type="ECO:0000313" key="3">
    <source>
        <dbReference type="Proteomes" id="UP000245670"/>
    </source>
</evidence>
<gene>
    <name evidence="2" type="ORF">DIS07_04150</name>
</gene>
<reference evidence="2 3" key="1">
    <citation type="submission" date="2018-05" db="EMBL/GenBank/DDBJ databases">
        <title>Polaribacter aquimarinus sp. nov., isolated from sediment in a sediment of sea.</title>
        <authorList>
            <person name="Lu D."/>
        </authorList>
    </citation>
    <scope>NUCLEOTIDE SEQUENCE [LARGE SCALE GENOMIC DNA]</scope>
    <source>
        <strain evidence="2 3">ZY113</strain>
    </source>
</reference>
<dbReference type="OrthoDB" id="333057at2"/>
<protein>
    <submittedName>
        <fullName evidence="2">DUF1761 domain-containing protein</fullName>
    </submittedName>
</protein>
<keyword evidence="1" id="KW-0472">Membrane</keyword>
<keyword evidence="1" id="KW-0812">Transmembrane</keyword>
<dbReference type="RefSeq" id="WP_109403977.1">
    <property type="nucleotide sequence ID" value="NZ_QFFG01000002.1"/>
</dbReference>
<feature type="transmembrane region" description="Helical" evidence="1">
    <location>
        <begin position="6"/>
        <end position="29"/>
    </location>
</feature>
<evidence type="ECO:0000313" key="2">
    <source>
        <dbReference type="EMBL" id="PWG05643.1"/>
    </source>
</evidence>
<comment type="caution">
    <text evidence="2">The sequence shown here is derived from an EMBL/GenBank/DDBJ whole genome shotgun (WGS) entry which is preliminary data.</text>
</comment>
<organism evidence="2 3">
    <name type="scientific">Polaribacter aquimarinus</name>
    <dbReference type="NCBI Taxonomy" id="2100726"/>
    <lineage>
        <taxon>Bacteria</taxon>
        <taxon>Pseudomonadati</taxon>
        <taxon>Bacteroidota</taxon>
        <taxon>Flavobacteriia</taxon>
        <taxon>Flavobacteriales</taxon>
        <taxon>Flavobacteriaceae</taxon>
    </lineage>
</organism>
<dbReference type="AlphaFoldDB" id="A0A2U2JBD0"/>
<feature type="transmembrane region" description="Helical" evidence="1">
    <location>
        <begin position="115"/>
        <end position="136"/>
    </location>
</feature>
<sequence length="166" mass="18592">MEMNILFIAIAALVPLVMGFVWYGPLFGNAWMKEMGFSKESMEGQNMTKIFILCLIFSFLLAFILQTLVIHQWGVYSSLMGEPGFAEGATGEATTYFNNYMETYGDRFRTFKHGALHGSILGLFLVLPILAIIAMFEKKSAKYIAINAGYWIVTLAIMGGIVCQWV</sequence>
<name>A0A2U2JBD0_9FLAO</name>
<dbReference type="Proteomes" id="UP000245670">
    <property type="component" value="Unassembled WGS sequence"/>
</dbReference>
<feature type="transmembrane region" description="Helical" evidence="1">
    <location>
        <begin position="50"/>
        <end position="70"/>
    </location>
</feature>